<keyword evidence="2 4" id="KW-0863">Zinc-finger</keyword>
<dbReference type="PANTHER" id="PTHR39490:SF8">
    <property type="entry name" value="ZINC FINGER FYVE DOMAIN-CONTAINING PROTEIN 21"/>
    <property type="match status" value="1"/>
</dbReference>
<dbReference type="GO" id="GO:0008270">
    <property type="term" value="F:zinc ion binding"/>
    <property type="evidence" value="ECO:0007669"/>
    <property type="project" value="UniProtKB-KW"/>
</dbReference>
<evidence type="ECO:0000256" key="2">
    <source>
        <dbReference type="ARBA" id="ARBA00022771"/>
    </source>
</evidence>
<dbReference type="InterPro" id="IPR052113">
    <property type="entry name" value="FYVE-type_Zinc_Finger"/>
</dbReference>
<dbReference type="InterPro" id="IPR011011">
    <property type="entry name" value="Znf_FYVE_PHD"/>
</dbReference>
<dbReference type="Pfam" id="PF01363">
    <property type="entry name" value="FYVE"/>
    <property type="match status" value="1"/>
</dbReference>
<evidence type="ECO:0000313" key="6">
    <source>
        <dbReference type="EMBL" id="CCC91326.1"/>
    </source>
</evidence>
<accession>G0UPL5</accession>
<reference evidence="6" key="1">
    <citation type="journal article" date="2012" name="Proc. Natl. Acad. Sci. U.S.A.">
        <title>Antigenic diversity is generated by distinct evolutionary mechanisms in African trypanosome species.</title>
        <authorList>
            <person name="Jackson A.P."/>
            <person name="Berry A."/>
            <person name="Aslett M."/>
            <person name="Allison H.C."/>
            <person name="Burton P."/>
            <person name="Vavrova-Anderson J."/>
            <person name="Brown R."/>
            <person name="Browne H."/>
            <person name="Corton N."/>
            <person name="Hauser H."/>
            <person name="Gamble J."/>
            <person name="Gilderthorp R."/>
            <person name="Marcello L."/>
            <person name="McQuillan J."/>
            <person name="Otto T.D."/>
            <person name="Quail M.A."/>
            <person name="Sanders M.J."/>
            <person name="van Tonder A."/>
            <person name="Ginger M.L."/>
            <person name="Field M.C."/>
            <person name="Barry J.D."/>
            <person name="Hertz-Fowler C."/>
            <person name="Berriman M."/>
        </authorList>
    </citation>
    <scope>NUCLEOTIDE SEQUENCE</scope>
    <source>
        <strain evidence="6">IL3000</strain>
    </source>
</reference>
<gene>
    <name evidence="6" type="ORF">TCIL3000_7_1320</name>
</gene>
<dbReference type="VEuPathDB" id="TriTrypDB:TcIL3000_7_1320"/>
<dbReference type="InterPro" id="IPR000306">
    <property type="entry name" value="Znf_FYVE"/>
</dbReference>
<evidence type="ECO:0000259" key="5">
    <source>
        <dbReference type="PROSITE" id="PS50178"/>
    </source>
</evidence>
<dbReference type="AlphaFoldDB" id="G0UPL5"/>
<dbReference type="PROSITE" id="PS50178">
    <property type="entry name" value="ZF_FYVE"/>
    <property type="match status" value="1"/>
</dbReference>
<dbReference type="Gene3D" id="3.30.40.10">
    <property type="entry name" value="Zinc/RING finger domain, C3HC4 (zinc finger)"/>
    <property type="match status" value="1"/>
</dbReference>
<keyword evidence="1" id="KW-0479">Metal-binding</keyword>
<dbReference type="SUPFAM" id="SSF57903">
    <property type="entry name" value="FYVE/PHD zinc finger"/>
    <property type="match status" value="1"/>
</dbReference>
<dbReference type="PANTHER" id="PTHR39490">
    <property type="entry name" value="ARRESTIN DOMAIN-CONTAINING PROTEIN D"/>
    <property type="match status" value="1"/>
</dbReference>
<dbReference type="SMART" id="SM00064">
    <property type="entry name" value="FYVE"/>
    <property type="match status" value="1"/>
</dbReference>
<feature type="domain" description="FYVE-type" evidence="5">
    <location>
        <begin position="14"/>
        <end position="74"/>
    </location>
</feature>
<dbReference type="CDD" id="cd15760">
    <property type="entry name" value="FYVE_scVPS27p_like"/>
    <property type="match status" value="1"/>
</dbReference>
<proteinExistence type="predicted"/>
<evidence type="ECO:0000256" key="4">
    <source>
        <dbReference type="PROSITE-ProRule" id="PRU00091"/>
    </source>
</evidence>
<name>G0UPL5_TRYCI</name>
<dbReference type="InterPro" id="IPR017455">
    <property type="entry name" value="Znf_FYVE-rel"/>
</dbReference>
<evidence type="ECO:0000256" key="3">
    <source>
        <dbReference type="ARBA" id="ARBA00022833"/>
    </source>
</evidence>
<evidence type="ECO:0000256" key="1">
    <source>
        <dbReference type="ARBA" id="ARBA00022723"/>
    </source>
</evidence>
<protein>
    <submittedName>
        <fullName evidence="6">Putative zinc finger protein</fullName>
    </submittedName>
</protein>
<keyword evidence="3" id="KW-0862">Zinc</keyword>
<sequence length="310" mass="33120">MADERTLSGVWKPDSATVTCGSCDVAFTLFRRRHHCRSCGGVFCTSCSNTYVRIPLLHDTELQRVCRECNISLSSAAAVTANASNPEQSVDMPSGRADTLSSIVATALSEAGTVDTDTSMIEEQIAGDVSSACIESDEYDDSGEYSSSSFDSGDVSAAVAAVYSSVEEGPRTSSMTFIAALQDNLKHSDDPSIVKILMYASPARHQLILVTVNDGETMSMLAERLADSYLRLESGPFRSVDDAERKDTLSKLRFSTSVDVIGGCASAVDVAMKYRQLVLSAYPLTELHCQSPENPVSSFFGGNYSAVDGG</sequence>
<dbReference type="InterPro" id="IPR013083">
    <property type="entry name" value="Znf_RING/FYVE/PHD"/>
</dbReference>
<dbReference type="EMBL" id="HE575320">
    <property type="protein sequence ID" value="CCC91326.1"/>
    <property type="molecule type" value="Genomic_DNA"/>
</dbReference>
<organism evidence="6">
    <name type="scientific">Trypanosoma congolense (strain IL3000)</name>
    <dbReference type="NCBI Taxonomy" id="1068625"/>
    <lineage>
        <taxon>Eukaryota</taxon>
        <taxon>Discoba</taxon>
        <taxon>Euglenozoa</taxon>
        <taxon>Kinetoplastea</taxon>
        <taxon>Metakinetoplastina</taxon>
        <taxon>Trypanosomatida</taxon>
        <taxon>Trypanosomatidae</taxon>
        <taxon>Trypanosoma</taxon>
        <taxon>Nannomonas</taxon>
    </lineage>
</organism>